<dbReference type="AlphaFoldDB" id="A0AAN8J7X0"/>
<dbReference type="EMBL" id="JAZGQO010000014">
    <property type="protein sequence ID" value="KAK6170721.1"/>
    <property type="molecule type" value="Genomic_DNA"/>
</dbReference>
<accession>A0AAN8J7X0</accession>
<reference evidence="3 4" key="1">
    <citation type="submission" date="2024-01" db="EMBL/GenBank/DDBJ databases">
        <title>The genome of the rayed Mediterranean limpet Patella caerulea (Linnaeus, 1758).</title>
        <authorList>
            <person name="Anh-Thu Weber A."/>
            <person name="Halstead-Nussloch G."/>
        </authorList>
    </citation>
    <scope>NUCLEOTIDE SEQUENCE [LARGE SCALE GENOMIC DNA]</scope>
    <source>
        <strain evidence="3">AATW-2023a</strain>
        <tissue evidence="3">Whole specimen</tissue>
    </source>
</reference>
<dbReference type="PIRSF" id="PIRSF016184">
    <property type="entry name" value="PhzC_PhzF"/>
    <property type="match status" value="1"/>
</dbReference>
<keyword evidence="2" id="KW-0413">Isomerase</keyword>
<protein>
    <submittedName>
        <fullName evidence="3">Uncharacterized protein</fullName>
    </submittedName>
</protein>
<dbReference type="Pfam" id="PF02567">
    <property type="entry name" value="PhzC-PhzF"/>
    <property type="match status" value="1"/>
</dbReference>
<dbReference type="PANTHER" id="PTHR13774:SF17">
    <property type="entry name" value="PHENAZINE BIOSYNTHESIS-LIKE DOMAIN-CONTAINING PROTEIN"/>
    <property type="match status" value="1"/>
</dbReference>
<evidence type="ECO:0000313" key="3">
    <source>
        <dbReference type="EMBL" id="KAK6170721.1"/>
    </source>
</evidence>
<evidence type="ECO:0000313" key="4">
    <source>
        <dbReference type="Proteomes" id="UP001347796"/>
    </source>
</evidence>
<evidence type="ECO:0000256" key="2">
    <source>
        <dbReference type="ARBA" id="ARBA00023235"/>
    </source>
</evidence>
<keyword evidence="4" id="KW-1185">Reference proteome</keyword>
<proteinExistence type="inferred from homology"/>
<dbReference type="GO" id="GO:0016853">
    <property type="term" value="F:isomerase activity"/>
    <property type="evidence" value="ECO:0007669"/>
    <property type="project" value="UniProtKB-KW"/>
</dbReference>
<evidence type="ECO:0000256" key="1">
    <source>
        <dbReference type="ARBA" id="ARBA00008270"/>
    </source>
</evidence>
<dbReference type="Proteomes" id="UP001347796">
    <property type="component" value="Unassembled WGS sequence"/>
</dbReference>
<gene>
    <name evidence="3" type="ORF">SNE40_019041</name>
</gene>
<dbReference type="InterPro" id="IPR003719">
    <property type="entry name" value="Phenazine_PhzF-like"/>
</dbReference>
<sequence>MSDSGITLYKLDVFADTIFAGNPAAVCVLTWGLNLSDETMMKISAEMGSTAGFLSRIKEQDSFSTANKFNLRWFTSKSEVKLCGHATLATGAVLTRYYDNQSDGITFITSGGDLVVRKEGSKISMNLPVNVSTPQNKEDYSKLISSFGDLPNVEEVQYCSSLNYVLIVLSTGWTRKEFEEWRPDIPSIHKAGDNGILKVAVITMSADGDTTFKDADGNRYDFVSRVFGPWLGADEDPVTGSAHTILANYWSKKLGKKDFYARQCSPRGGDVNIHLQGDRVDLKGNVIKVLQGTMDL</sequence>
<organism evidence="3 4">
    <name type="scientific">Patella caerulea</name>
    <name type="common">Rayed Mediterranean limpet</name>
    <dbReference type="NCBI Taxonomy" id="87958"/>
    <lineage>
        <taxon>Eukaryota</taxon>
        <taxon>Metazoa</taxon>
        <taxon>Spiralia</taxon>
        <taxon>Lophotrochozoa</taxon>
        <taxon>Mollusca</taxon>
        <taxon>Gastropoda</taxon>
        <taxon>Patellogastropoda</taxon>
        <taxon>Patelloidea</taxon>
        <taxon>Patellidae</taxon>
        <taxon>Patella</taxon>
    </lineage>
</organism>
<comment type="caution">
    <text evidence="3">The sequence shown here is derived from an EMBL/GenBank/DDBJ whole genome shotgun (WGS) entry which is preliminary data.</text>
</comment>
<dbReference type="Gene3D" id="3.10.310.10">
    <property type="entry name" value="Diaminopimelate Epimerase, Chain A, domain 1"/>
    <property type="match status" value="2"/>
</dbReference>
<dbReference type="NCBIfam" id="TIGR00654">
    <property type="entry name" value="PhzF_family"/>
    <property type="match status" value="1"/>
</dbReference>
<name>A0AAN8J7X0_PATCE</name>
<dbReference type="GO" id="GO:0005737">
    <property type="term" value="C:cytoplasm"/>
    <property type="evidence" value="ECO:0007669"/>
    <property type="project" value="TreeGrafter"/>
</dbReference>
<dbReference type="SUPFAM" id="SSF54506">
    <property type="entry name" value="Diaminopimelate epimerase-like"/>
    <property type="match status" value="1"/>
</dbReference>
<comment type="similarity">
    <text evidence="1">Belongs to the PhzF family.</text>
</comment>
<dbReference type="PANTHER" id="PTHR13774">
    <property type="entry name" value="PHENAZINE BIOSYNTHESIS PROTEIN"/>
    <property type="match status" value="1"/>
</dbReference>